<reference evidence="1 2" key="1">
    <citation type="submission" date="2020-08" db="EMBL/GenBank/DDBJ databases">
        <title>Genomic Encyclopedia of Type Strains, Phase IV (KMG-IV): sequencing the most valuable type-strain genomes for metagenomic binning, comparative biology and taxonomic classification.</title>
        <authorList>
            <person name="Goeker M."/>
        </authorList>
    </citation>
    <scope>NUCLEOTIDE SEQUENCE [LARGE SCALE GENOMIC DNA]</scope>
    <source>
        <strain evidence="1 2">DSM 43350</strain>
    </source>
</reference>
<dbReference type="AlphaFoldDB" id="A0A7W9TE97"/>
<evidence type="ECO:0000313" key="1">
    <source>
        <dbReference type="EMBL" id="MBB6077852.1"/>
    </source>
</evidence>
<dbReference type="Gene3D" id="3.40.50.150">
    <property type="entry name" value="Vaccinia Virus protein VP39"/>
    <property type="match status" value="1"/>
</dbReference>
<dbReference type="RefSeq" id="WP_184561133.1">
    <property type="nucleotide sequence ID" value="NZ_BAAARS010000005.1"/>
</dbReference>
<protein>
    <submittedName>
        <fullName evidence="1">Uncharacterized protein</fullName>
    </submittedName>
</protein>
<gene>
    <name evidence="1" type="ORF">HNR57_003778</name>
</gene>
<dbReference type="InterPro" id="IPR029063">
    <property type="entry name" value="SAM-dependent_MTases_sf"/>
</dbReference>
<sequence length="218" mass="25111">MRPWLYGPWPAVLNGQRFRQNLFRSLVRELQPQAIFESGTYCGGSTQFLWHLSGAPVFTVEKNRGFARCAERRFRRNPDVRVLNEDSRDALRTLRDDARFPCSRVLFYLDAHWEKDLPLREEVDIITEAWTDSVIVIDDFKVPDDDGYEFDTYGDLQLSMDYLGETVAPYDTFWPNCPSSMESGRRRGCVVLAAPGVAQQVSELPEVRRAEALVAPER</sequence>
<dbReference type="SUPFAM" id="SSF53335">
    <property type="entry name" value="S-adenosyl-L-methionine-dependent methyltransferases"/>
    <property type="match status" value="1"/>
</dbReference>
<keyword evidence="2" id="KW-1185">Reference proteome</keyword>
<dbReference type="EMBL" id="JACHGV010000005">
    <property type="protein sequence ID" value="MBB6077852.1"/>
    <property type="molecule type" value="Genomic_DNA"/>
</dbReference>
<proteinExistence type="predicted"/>
<accession>A0A7W9TE97</accession>
<name>A0A7W9TE97_9ACTN</name>
<organism evidence="1 2">
    <name type="scientific">Streptomyces paradoxus</name>
    <dbReference type="NCBI Taxonomy" id="66375"/>
    <lineage>
        <taxon>Bacteria</taxon>
        <taxon>Bacillati</taxon>
        <taxon>Actinomycetota</taxon>
        <taxon>Actinomycetes</taxon>
        <taxon>Kitasatosporales</taxon>
        <taxon>Streptomycetaceae</taxon>
        <taxon>Streptomyces</taxon>
    </lineage>
</organism>
<evidence type="ECO:0000313" key="2">
    <source>
        <dbReference type="Proteomes" id="UP000591537"/>
    </source>
</evidence>
<comment type="caution">
    <text evidence="1">The sequence shown here is derived from an EMBL/GenBank/DDBJ whole genome shotgun (WGS) entry which is preliminary data.</text>
</comment>
<dbReference type="Proteomes" id="UP000591537">
    <property type="component" value="Unassembled WGS sequence"/>
</dbReference>